<evidence type="ECO:0000313" key="1">
    <source>
        <dbReference type="EMBL" id="OTQ49435.1"/>
    </source>
</evidence>
<gene>
    <name evidence="1" type="ORF">B6D06_06420</name>
</gene>
<evidence type="ECO:0000313" key="2">
    <source>
        <dbReference type="Proteomes" id="UP000194968"/>
    </source>
</evidence>
<dbReference type="OrthoDB" id="7065811at2"/>
<dbReference type="RefSeq" id="WP_086320555.1">
    <property type="nucleotide sequence ID" value="NZ_NASK01000095.1"/>
</dbReference>
<reference evidence="1 2" key="1">
    <citation type="submission" date="2017-03" db="EMBL/GenBank/DDBJ databases">
        <title>Comparative genomics of honeybee gut symbionts reveal geographically distinct and subgroup specific antibiotic resistance.</title>
        <authorList>
            <person name="Ludvigsen J."/>
            <person name="Porcellato D."/>
            <person name="Labee-Lund T.M."/>
            <person name="Amdam G.V."/>
            <person name="Rudi K."/>
        </authorList>
    </citation>
    <scope>NUCLEOTIDE SEQUENCE [LARGE SCALE GENOMIC DNA]</scope>
    <source>
        <strain evidence="1 2">A-4-12</strain>
    </source>
</reference>
<accession>A0A242NUM9</accession>
<protein>
    <submittedName>
        <fullName evidence="1">Uncharacterized protein</fullName>
    </submittedName>
</protein>
<organism evidence="1 2">
    <name type="scientific">Gilliamella apis</name>
    <dbReference type="NCBI Taxonomy" id="1970738"/>
    <lineage>
        <taxon>Bacteria</taxon>
        <taxon>Pseudomonadati</taxon>
        <taxon>Pseudomonadota</taxon>
        <taxon>Gammaproteobacteria</taxon>
        <taxon>Orbales</taxon>
        <taxon>Orbaceae</taxon>
        <taxon>Gilliamella</taxon>
    </lineage>
</organism>
<dbReference type="EMBL" id="NASK01000095">
    <property type="protein sequence ID" value="OTQ49435.1"/>
    <property type="molecule type" value="Genomic_DNA"/>
</dbReference>
<dbReference type="Proteomes" id="UP000194968">
    <property type="component" value="Unassembled WGS sequence"/>
</dbReference>
<proteinExistence type="predicted"/>
<name>A0A242NUM9_9GAMM</name>
<comment type="caution">
    <text evidence="1">The sequence shown here is derived from an EMBL/GenBank/DDBJ whole genome shotgun (WGS) entry which is preliminary data.</text>
</comment>
<sequence>MFIPTNTNSIRLNTLIGAPYNYWRDDDGDGQGSNGISATGNLTLTIVDNKNQVVARNHVLNICEAPYKVTITSTDGLLNTQYGVPNRSTFSASNATYYISPKAMPTICFAKPELKSGTGIYAGPKSIWDPERGFLVQSTTPSSYARNFPTTGANGLYFNLSIGGSYEPLSWSVTNSGSGISADVKYLNESDTSVVRVTLTGPFAIDEKILVPSLPQTFELIGKDSHDNEVVKYGFQIKKWFINRGNVKAKNGDQRLWCKKIGYRLVQVKDLTNASCRGKNADDRCVGAVGATPLSPNNYSQRIINAGFFSEWGYMIKYDGANFFNDYYWTDDAKTDGGYTGIFVVFPDDGDIHYRSFGKKTYAVCVTP</sequence>
<dbReference type="AlphaFoldDB" id="A0A242NUM9"/>